<keyword evidence="7" id="KW-0677">Repeat</keyword>
<dbReference type="Proteomes" id="UP001154282">
    <property type="component" value="Unassembled WGS sequence"/>
</dbReference>
<evidence type="ECO:0000256" key="5">
    <source>
        <dbReference type="ARBA" id="ARBA00022692"/>
    </source>
</evidence>
<dbReference type="Pfam" id="PF00560">
    <property type="entry name" value="LRR_1"/>
    <property type="match status" value="8"/>
</dbReference>
<comment type="subcellular location">
    <subcellularLocation>
        <location evidence="1">Cell membrane</location>
        <topology evidence="1">Single-pass type I membrane protein</topology>
    </subcellularLocation>
</comment>
<reference evidence="15" key="1">
    <citation type="submission" date="2022-08" db="EMBL/GenBank/DDBJ databases">
        <authorList>
            <person name="Gutierrez-Valencia J."/>
        </authorList>
    </citation>
    <scope>NUCLEOTIDE SEQUENCE</scope>
</reference>
<gene>
    <name evidence="15" type="ORF">LITE_LOCUS31659</name>
</gene>
<dbReference type="InterPro" id="IPR003591">
    <property type="entry name" value="Leu-rich_rpt_typical-subtyp"/>
</dbReference>
<evidence type="ECO:0000256" key="11">
    <source>
        <dbReference type="ARBA" id="ARBA00023180"/>
    </source>
</evidence>
<keyword evidence="11" id="KW-0325">Glycoprotein</keyword>
<dbReference type="Pfam" id="PF08263">
    <property type="entry name" value="LRRNT_2"/>
    <property type="match status" value="1"/>
</dbReference>
<evidence type="ECO:0000256" key="7">
    <source>
        <dbReference type="ARBA" id="ARBA00022737"/>
    </source>
</evidence>
<keyword evidence="10" id="KW-0675">Receptor</keyword>
<evidence type="ECO:0000256" key="12">
    <source>
        <dbReference type="SAM" id="Phobius"/>
    </source>
</evidence>
<dbReference type="SUPFAM" id="SSF52047">
    <property type="entry name" value="RNI-like"/>
    <property type="match status" value="1"/>
</dbReference>
<dbReference type="AlphaFoldDB" id="A0AAV0N540"/>
<sequence>MISLLTTVLIVLLVSAIWMGGLWDGTLGAGCSADEREALLKFKADLEDPRNWLSSWLSSWVGQGDCCTWSRVVCDNHTGHVTQLHLGLPRPSYWHNSVLSGKLNPSLLELKYLGYLDLSYNDFHGIPIPSFLGLMTSLNTLYLDGAGFGGLIPHQLGNLSKLQQLGIEAAADYVLYADSLSWLSGLSSLEFLDFSKVDLSNASDWLDMIITLPSLSELYLSHCQIPHIPPLANVNMSSSLSALSLYHNQFGQTFVPSWVFHLKNLTYLNLAYNTFAGPIPAQLQNLTSLRTLDLSFNYFNHSVPNWLYGLHHLEKLDLYSNKLDGRVSTEIGNLSSLIYLDMSVNYGLEFERGIPDSFKSFCQLRSLSLRYVKLNQNVSELLEILGVCASGTLQELSLSSCQLHGQLTDRIGMFKNLNLLKLQNNSISGPLPISFGEMKSLYHVDLSRNKINGRFPTSFGALAGLSYVDISQNAMHGVVLPEIHFANLTKLAYFFASGNHMVFKAKPDWVPSRLIQMLNLESWYVGPGFPHWLNGLQYLSSLDLSNTGISEPIPDWFWSMSSRFYYLNFSSNCLEGPLPTVSSNLTFLDLSNNLLSGNLVKFLCFNPAETRTTQYLNLQGNLFSGEIPDCWKNWQSLEALKLSSNKFTGRIPNSIGTLTSLLSLHIQNNSLTGDIPLSLGNCSKLLAVDLGYNELVGEIPRWVGKWLSKLSILNLRANKFHGSMPVELCHLQFVQILDLSHNSLSGSLPACLGNFSAMATSDNSDDIAVIYIFIGGGEVYRENQILSTKGRFVDYSTILNYVRSVDLSCNNFSGVIPGEITDLKGLHYLNLSHNLFSGRMPEALHKMESLESLDLSVNQLSGVVPPGLASLTFLCYLNLSYNNLSGKIPSSTQLQSFDSWSFIGNRYLCGPPLNNGCSVRKAVPGSGNGDEDDEFLWFSVITSLGFVAGFAVTVWSFFFGLSNNVLWIS</sequence>
<feature type="domain" description="Leucine-rich repeat-containing N-terminal plant-type" evidence="14">
    <location>
        <begin position="33"/>
        <end position="75"/>
    </location>
</feature>
<evidence type="ECO:0000256" key="8">
    <source>
        <dbReference type="ARBA" id="ARBA00022989"/>
    </source>
</evidence>
<dbReference type="Gene3D" id="3.80.10.10">
    <property type="entry name" value="Ribonuclease Inhibitor"/>
    <property type="match status" value="4"/>
</dbReference>
<dbReference type="InterPro" id="IPR046956">
    <property type="entry name" value="RLP23-like"/>
</dbReference>
<keyword evidence="16" id="KW-1185">Reference proteome</keyword>
<keyword evidence="6 13" id="KW-0732">Signal</keyword>
<comment type="caution">
    <text evidence="15">The sequence shown here is derived from an EMBL/GenBank/DDBJ whole genome shotgun (WGS) entry which is preliminary data.</text>
</comment>
<evidence type="ECO:0000256" key="4">
    <source>
        <dbReference type="ARBA" id="ARBA00022614"/>
    </source>
</evidence>
<dbReference type="InterPro" id="IPR001611">
    <property type="entry name" value="Leu-rich_rpt"/>
</dbReference>
<evidence type="ECO:0000256" key="13">
    <source>
        <dbReference type="SAM" id="SignalP"/>
    </source>
</evidence>
<evidence type="ECO:0000313" key="15">
    <source>
        <dbReference type="EMBL" id="CAI0453639.1"/>
    </source>
</evidence>
<dbReference type="EMBL" id="CAMGYJ010000008">
    <property type="protein sequence ID" value="CAI0453639.1"/>
    <property type="molecule type" value="Genomic_DNA"/>
</dbReference>
<evidence type="ECO:0000256" key="9">
    <source>
        <dbReference type="ARBA" id="ARBA00023136"/>
    </source>
</evidence>
<evidence type="ECO:0000256" key="6">
    <source>
        <dbReference type="ARBA" id="ARBA00022729"/>
    </source>
</evidence>
<feature type="chain" id="PRO_5043695709" description="Leucine-rich repeat-containing N-terminal plant-type domain-containing protein" evidence="13">
    <location>
        <begin position="17"/>
        <end position="969"/>
    </location>
</feature>
<evidence type="ECO:0000256" key="3">
    <source>
        <dbReference type="ARBA" id="ARBA00022475"/>
    </source>
</evidence>
<protein>
    <recommendedName>
        <fullName evidence="14">Leucine-rich repeat-containing N-terminal plant-type domain-containing protein</fullName>
    </recommendedName>
</protein>
<evidence type="ECO:0000256" key="10">
    <source>
        <dbReference type="ARBA" id="ARBA00023170"/>
    </source>
</evidence>
<dbReference type="PANTHER" id="PTHR48063:SF98">
    <property type="entry name" value="LRR RECEPTOR-LIKE SERINE_THREONINE-PROTEIN KINASE FLS2"/>
    <property type="match status" value="1"/>
</dbReference>
<keyword evidence="5 12" id="KW-0812">Transmembrane</keyword>
<evidence type="ECO:0000259" key="14">
    <source>
        <dbReference type="Pfam" id="PF08263"/>
    </source>
</evidence>
<comment type="similarity">
    <text evidence="2">Belongs to the RLP family.</text>
</comment>
<dbReference type="SMART" id="SM00369">
    <property type="entry name" value="LRR_TYP"/>
    <property type="match status" value="8"/>
</dbReference>
<name>A0AAV0N540_9ROSI</name>
<dbReference type="SUPFAM" id="SSF52058">
    <property type="entry name" value="L domain-like"/>
    <property type="match status" value="2"/>
</dbReference>
<evidence type="ECO:0000256" key="2">
    <source>
        <dbReference type="ARBA" id="ARBA00009592"/>
    </source>
</evidence>
<dbReference type="FunFam" id="3.80.10.10:FF:000111">
    <property type="entry name" value="LRR receptor-like serine/threonine-protein kinase ERECTA"/>
    <property type="match status" value="1"/>
</dbReference>
<dbReference type="GO" id="GO:0005886">
    <property type="term" value="C:plasma membrane"/>
    <property type="evidence" value="ECO:0007669"/>
    <property type="project" value="UniProtKB-SubCell"/>
</dbReference>
<accession>A0AAV0N540</accession>
<dbReference type="PROSITE" id="PS51450">
    <property type="entry name" value="LRR"/>
    <property type="match status" value="2"/>
</dbReference>
<feature type="signal peptide" evidence="13">
    <location>
        <begin position="1"/>
        <end position="16"/>
    </location>
</feature>
<dbReference type="PANTHER" id="PTHR48063">
    <property type="entry name" value="LRR RECEPTOR-LIKE KINASE"/>
    <property type="match status" value="1"/>
</dbReference>
<feature type="transmembrane region" description="Helical" evidence="12">
    <location>
        <begin position="935"/>
        <end position="961"/>
    </location>
</feature>
<organism evidence="15 16">
    <name type="scientific">Linum tenue</name>
    <dbReference type="NCBI Taxonomy" id="586396"/>
    <lineage>
        <taxon>Eukaryota</taxon>
        <taxon>Viridiplantae</taxon>
        <taxon>Streptophyta</taxon>
        <taxon>Embryophyta</taxon>
        <taxon>Tracheophyta</taxon>
        <taxon>Spermatophyta</taxon>
        <taxon>Magnoliopsida</taxon>
        <taxon>eudicotyledons</taxon>
        <taxon>Gunneridae</taxon>
        <taxon>Pentapetalae</taxon>
        <taxon>rosids</taxon>
        <taxon>fabids</taxon>
        <taxon>Malpighiales</taxon>
        <taxon>Linaceae</taxon>
        <taxon>Linum</taxon>
    </lineage>
</organism>
<dbReference type="FunFam" id="3.80.10.10:FF:000095">
    <property type="entry name" value="LRR receptor-like serine/threonine-protein kinase GSO1"/>
    <property type="match status" value="1"/>
</dbReference>
<keyword evidence="9 12" id="KW-0472">Membrane</keyword>
<dbReference type="FunFam" id="3.80.10.10:FF:000041">
    <property type="entry name" value="LRR receptor-like serine/threonine-protein kinase ERECTA"/>
    <property type="match status" value="2"/>
</dbReference>
<keyword evidence="3" id="KW-1003">Cell membrane</keyword>
<dbReference type="InterPro" id="IPR013210">
    <property type="entry name" value="LRR_N_plant-typ"/>
</dbReference>
<evidence type="ECO:0000256" key="1">
    <source>
        <dbReference type="ARBA" id="ARBA00004251"/>
    </source>
</evidence>
<proteinExistence type="inferred from homology"/>
<keyword evidence="8 12" id="KW-1133">Transmembrane helix</keyword>
<evidence type="ECO:0000313" key="16">
    <source>
        <dbReference type="Proteomes" id="UP001154282"/>
    </source>
</evidence>
<dbReference type="Pfam" id="PF13855">
    <property type="entry name" value="LRR_8"/>
    <property type="match status" value="2"/>
</dbReference>
<keyword evidence="4" id="KW-0433">Leucine-rich repeat</keyword>
<dbReference type="InterPro" id="IPR032675">
    <property type="entry name" value="LRR_dom_sf"/>
</dbReference>